<evidence type="ECO:0000256" key="2">
    <source>
        <dbReference type="ARBA" id="ARBA00022737"/>
    </source>
</evidence>
<dbReference type="PANTHER" id="PTHR43572:SF3">
    <property type="entry name" value="PROTEIN SMAX1-LIKE 5"/>
    <property type="match status" value="1"/>
</dbReference>
<reference evidence="5" key="1">
    <citation type="submission" date="2023-07" db="EMBL/GenBank/DDBJ databases">
        <title>draft genome sequence of fig (Ficus carica).</title>
        <authorList>
            <person name="Takahashi T."/>
            <person name="Nishimura K."/>
        </authorList>
    </citation>
    <scope>NUCLEOTIDE SEQUENCE</scope>
</reference>
<evidence type="ECO:0000256" key="3">
    <source>
        <dbReference type="SAM" id="MobiDB-lite"/>
    </source>
</evidence>
<comment type="caution">
    <text evidence="5">The sequence shown here is derived from an EMBL/GenBank/DDBJ whole genome shotgun (WGS) entry which is preliminary data.</text>
</comment>
<protein>
    <recommendedName>
        <fullName evidence="4">SMAX1-like nucleotide binding domain-containing protein</fullName>
    </recommendedName>
</protein>
<dbReference type="Pfam" id="PF23569">
    <property type="entry name" value="NBD_SMAX1"/>
    <property type="match status" value="1"/>
</dbReference>
<dbReference type="Gene3D" id="1.10.1780.10">
    <property type="entry name" value="Clp, N-terminal domain"/>
    <property type="match status" value="1"/>
</dbReference>
<keyword evidence="2" id="KW-0677">Repeat</keyword>
<dbReference type="PANTHER" id="PTHR43572">
    <property type="entry name" value="CHAPERONE PROTEIN CLPD, CHLOROPLASTIC"/>
    <property type="match status" value="1"/>
</dbReference>
<evidence type="ECO:0000259" key="4">
    <source>
        <dbReference type="Pfam" id="PF23569"/>
    </source>
</evidence>
<comment type="similarity">
    <text evidence="1">Belongs to the ClpA/ClpB family.</text>
</comment>
<name>A0AA88ALY6_FICCA</name>
<organism evidence="5 6">
    <name type="scientific">Ficus carica</name>
    <name type="common">Common fig</name>
    <dbReference type="NCBI Taxonomy" id="3494"/>
    <lineage>
        <taxon>Eukaryota</taxon>
        <taxon>Viridiplantae</taxon>
        <taxon>Streptophyta</taxon>
        <taxon>Embryophyta</taxon>
        <taxon>Tracheophyta</taxon>
        <taxon>Spermatophyta</taxon>
        <taxon>Magnoliopsida</taxon>
        <taxon>eudicotyledons</taxon>
        <taxon>Gunneridae</taxon>
        <taxon>Pentapetalae</taxon>
        <taxon>rosids</taxon>
        <taxon>fabids</taxon>
        <taxon>Rosales</taxon>
        <taxon>Moraceae</taxon>
        <taxon>Ficeae</taxon>
        <taxon>Ficus</taxon>
    </lineage>
</organism>
<dbReference type="InterPro" id="IPR027417">
    <property type="entry name" value="P-loop_NTPase"/>
</dbReference>
<feature type="compositionally biased region" description="Pro residues" evidence="3">
    <location>
        <begin position="277"/>
        <end position="289"/>
    </location>
</feature>
<dbReference type="InterPro" id="IPR036628">
    <property type="entry name" value="Clp_N_dom_sf"/>
</dbReference>
<gene>
    <name evidence="5" type="ORF">TIFTF001_024345</name>
</gene>
<dbReference type="SUPFAM" id="SSF52540">
    <property type="entry name" value="P-loop containing nucleoside triphosphate hydrolases"/>
    <property type="match status" value="1"/>
</dbReference>
<evidence type="ECO:0000313" key="6">
    <source>
        <dbReference type="Proteomes" id="UP001187192"/>
    </source>
</evidence>
<proteinExistence type="inferred from homology"/>
<dbReference type="Gene3D" id="3.40.50.300">
    <property type="entry name" value="P-loop containing nucleotide triphosphate hydrolases"/>
    <property type="match status" value="1"/>
</dbReference>
<evidence type="ECO:0000313" key="5">
    <source>
        <dbReference type="EMBL" id="GMN55234.1"/>
    </source>
</evidence>
<accession>A0AA88ALY6</accession>
<feature type="compositionally biased region" description="Acidic residues" evidence="3">
    <location>
        <begin position="754"/>
        <end position="763"/>
    </location>
</feature>
<feature type="region of interest" description="Disordered" evidence="3">
    <location>
        <begin position="753"/>
        <end position="783"/>
    </location>
</feature>
<evidence type="ECO:0000256" key="1">
    <source>
        <dbReference type="ARBA" id="ARBA00008675"/>
    </source>
</evidence>
<sequence length="926" mass="103294">MRSGVITSGVEQTLTAEAAAVLKHSLSLARRRGHAHLTPLHVAATLLSSGSSSSCNSRSSLFRRACLNSYSSLPHTPPPPPSTGGIFSSPCSPDHTPPTFSFHHNHPPHFLFSPPKHHNIKVPYCHYPNNKNNNNNNNNYNIVSSTCSNYVVKEEDVKLVFEVLLTNNIDNNNNNNIANANVKKRNIVIVGDSAGVSEGIVMEVMRRFERGEVPHQGLRKTKFKDKNKKEVRIMGSANYQTYMRCQMREPPLEMQWSLHAVSLPACSPALALTLHNNPPPPPPPPPPPHHFSSFHESRRLMSSQEQLGKETKPFFISKEEKMLQPNNNNNNSKSKLQSLCRECSSNFDKEAHQLVLRSSSAAPHNKLPAWLQPHPPQPPHLDELVELKKKWSRLCHSLHQARHNITTESQSSFPYPLWPNQSSNNNNNNINNIFQDSNSISFVDDHPAPRPGSNIPRFRRQQSCVIEFNFDGQVARKHDDHEQPSEIGDEEKITLALGNSNIINCVSLDHHEFGKVERGEMCRVLKENVPWQSEITPSIADAIVTSQSRVITWLLLHGNDLIGKRRLACAVAESVLGSADMLLQLNRQGITGNAAERSQDSAIGLITKALKSHKKIVVLVDDIDSVDTQLMKFLCDGFESGKFGGGGGGEVTRTDHADFGRAIFILTKEGEIAGYGTDVKNKESVVIQMTLHISETKSTRDTNSNFEVLNLDHKRKAVVANWEPTKKSKNPRTGTEKGFGDIVGLDLNVMAKDDQEEDEENNSNEENKQGELSPISSDLTRETENVSNPSAFIECIENVFAFERSPAREREMAEHLLGKMEKCFEEIIGGDENMFRFRVEGRVLEEVCKGCGNFTNRVFEKWGKEVLEKALMKMVIRFSSNGKEKKGGVVNVRLCLGGGNLEQGLILEDGFMGSCLPNKIQLFNKD</sequence>
<dbReference type="AlphaFoldDB" id="A0AA88ALY6"/>
<dbReference type="Proteomes" id="UP001187192">
    <property type="component" value="Unassembled WGS sequence"/>
</dbReference>
<keyword evidence="6" id="KW-1185">Reference proteome</keyword>
<dbReference type="InterPro" id="IPR051650">
    <property type="entry name" value="SL_signaling_regulator"/>
</dbReference>
<dbReference type="InterPro" id="IPR058680">
    <property type="entry name" value="NBD_SMAX1-like"/>
</dbReference>
<dbReference type="EMBL" id="BTGU01000056">
    <property type="protein sequence ID" value="GMN55234.1"/>
    <property type="molecule type" value="Genomic_DNA"/>
</dbReference>
<feature type="domain" description="SMAX1-like nucleotide binding" evidence="4">
    <location>
        <begin position="223"/>
        <end position="273"/>
    </location>
</feature>
<feature type="region of interest" description="Disordered" evidence="3">
    <location>
        <begin position="273"/>
        <end position="306"/>
    </location>
</feature>